<feature type="transmembrane region" description="Helical" evidence="1">
    <location>
        <begin position="237"/>
        <end position="266"/>
    </location>
</feature>
<sequence>MFCSFLGAPVTGLSVLFPEKDRYEMDQDLAKCFRDNSTVISTATSIRRGSAAGPHVGTATVGRDPLPYLPRFQGIIHNVKELEEAAAGNGITSTARELDGLTRRAPLVFNIQEILYPSFAMEVLRNLAGAPSYTMKVGDVGVSALRIKGFPIITTDGNARIWINWNTTFKEVSAIDFLAKPEPSVATLVGVTAEGTSTLIATPDGLKFPHQVQASILSTLINGSAISRPDWAEGAEIMGLTIALLVLLLLSFNIYLSLPALVAAVGGAIWYTSTTFTSSQVLLDPSFAILAATLLWAACSFISFLTQYRLRQQIKKQFEHYLDPRMVKRLQKNPELLKLGGERRTMTFLFSDIRGFTPISESFKDNPEGLVELINRFLTNQTDIILKWGGTVDKYMGDCIMAFWNAPLDDENHTHSAISAAIEMREALEEFNEGEHTGISIHTGTGINTGTCIVGNMGSTSRFDYSVIGDAVNLAARLESQCKEWNTNLIISEYTESMESDNFNFVRLGDVTVKGKSVPVGIYTIEK</sequence>
<gene>
    <name evidence="3" type="ORF">METZ01_LOCUS143785</name>
</gene>
<dbReference type="EMBL" id="UINC01022066">
    <property type="protein sequence ID" value="SVA90931.1"/>
    <property type="molecule type" value="Genomic_DNA"/>
</dbReference>
<protein>
    <recommendedName>
        <fullName evidence="2">Guanylate cyclase domain-containing protein</fullName>
    </recommendedName>
</protein>
<dbReference type="GO" id="GO:0035556">
    <property type="term" value="P:intracellular signal transduction"/>
    <property type="evidence" value="ECO:0007669"/>
    <property type="project" value="InterPro"/>
</dbReference>
<dbReference type="AlphaFoldDB" id="A0A381ZPM3"/>
<dbReference type="PANTHER" id="PTHR43081:SF1">
    <property type="entry name" value="ADENYLATE CYCLASE, TERMINAL-DIFFERENTIATION SPECIFIC"/>
    <property type="match status" value="1"/>
</dbReference>
<dbReference type="SMART" id="SM00044">
    <property type="entry name" value="CYCc"/>
    <property type="match status" value="1"/>
</dbReference>
<dbReference type="InterPro" id="IPR050697">
    <property type="entry name" value="Adenylyl/Guanylyl_Cyclase_3/4"/>
</dbReference>
<reference evidence="3" key="1">
    <citation type="submission" date="2018-05" db="EMBL/GenBank/DDBJ databases">
        <authorList>
            <person name="Lanie J.A."/>
            <person name="Ng W.-L."/>
            <person name="Kazmierczak K.M."/>
            <person name="Andrzejewski T.M."/>
            <person name="Davidsen T.M."/>
            <person name="Wayne K.J."/>
            <person name="Tettelin H."/>
            <person name="Glass J.I."/>
            <person name="Rusch D."/>
            <person name="Podicherti R."/>
            <person name="Tsui H.-C.T."/>
            <person name="Winkler M.E."/>
        </authorList>
    </citation>
    <scope>NUCLEOTIDE SEQUENCE</scope>
</reference>
<dbReference type="Gene3D" id="3.30.70.1230">
    <property type="entry name" value="Nucleotide cyclase"/>
    <property type="match status" value="1"/>
</dbReference>
<feature type="domain" description="Guanylate cyclase" evidence="2">
    <location>
        <begin position="347"/>
        <end position="479"/>
    </location>
</feature>
<feature type="transmembrane region" description="Helical" evidence="1">
    <location>
        <begin position="286"/>
        <end position="306"/>
    </location>
</feature>
<dbReference type="Pfam" id="PF00211">
    <property type="entry name" value="Guanylate_cyc"/>
    <property type="match status" value="1"/>
</dbReference>
<evidence type="ECO:0000256" key="1">
    <source>
        <dbReference type="SAM" id="Phobius"/>
    </source>
</evidence>
<dbReference type="InterPro" id="IPR029787">
    <property type="entry name" value="Nucleotide_cyclase"/>
</dbReference>
<dbReference type="SUPFAM" id="SSF55073">
    <property type="entry name" value="Nucleotide cyclase"/>
    <property type="match status" value="1"/>
</dbReference>
<dbReference type="PROSITE" id="PS50125">
    <property type="entry name" value="GUANYLATE_CYCLASE_2"/>
    <property type="match status" value="1"/>
</dbReference>
<dbReference type="Pfam" id="PF05226">
    <property type="entry name" value="CHASE2"/>
    <property type="match status" value="1"/>
</dbReference>
<name>A0A381ZPM3_9ZZZZ</name>
<evidence type="ECO:0000259" key="2">
    <source>
        <dbReference type="PROSITE" id="PS50125"/>
    </source>
</evidence>
<keyword evidence="1" id="KW-0812">Transmembrane</keyword>
<keyword evidence="1" id="KW-0472">Membrane</keyword>
<keyword evidence="1" id="KW-1133">Transmembrane helix</keyword>
<accession>A0A381ZPM3</accession>
<dbReference type="GO" id="GO:0006171">
    <property type="term" value="P:cAMP biosynthetic process"/>
    <property type="evidence" value="ECO:0007669"/>
    <property type="project" value="TreeGrafter"/>
</dbReference>
<dbReference type="PANTHER" id="PTHR43081">
    <property type="entry name" value="ADENYLATE CYCLASE, TERMINAL-DIFFERENTIATION SPECIFIC-RELATED"/>
    <property type="match status" value="1"/>
</dbReference>
<proteinExistence type="predicted"/>
<evidence type="ECO:0000313" key="3">
    <source>
        <dbReference type="EMBL" id="SVA90931.1"/>
    </source>
</evidence>
<dbReference type="InterPro" id="IPR001054">
    <property type="entry name" value="A/G_cyclase"/>
</dbReference>
<organism evidence="3">
    <name type="scientific">marine metagenome</name>
    <dbReference type="NCBI Taxonomy" id="408172"/>
    <lineage>
        <taxon>unclassified sequences</taxon>
        <taxon>metagenomes</taxon>
        <taxon>ecological metagenomes</taxon>
    </lineage>
</organism>
<dbReference type="CDD" id="cd07302">
    <property type="entry name" value="CHD"/>
    <property type="match status" value="1"/>
</dbReference>
<dbReference type="InterPro" id="IPR007890">
    <property type="entry name" value="CHASE2"/>
</dbReference>